<name>A0ABV6MFA2_9ACTN</name>
<dbReference type="Gene3D" id="3.40.50.10140">
    <property type="entry name" value="Toll/interleukin-1 receptor homology (TIR) domain"/>
    <property type="match status" value="1"/>
</dbReference>
<dbReference type="InterPro" id="IPR035897">
    <property type="entry name" value="Toll_tir_struct_dom_sf"/>
</dbReference>
<sequence length="189" mass="20742">MTDIFVNYRSSDEPLAALIIDQALTARLDAGRVFRDTRSIELGAHFPPEIRQALQACRVLLAIIGTGWLAEDRHGARRIDDPQDFVRMEIAEALRRDIRVVPVLVGGAVLPRASELPADVAGLVTRQYLELRTRYAAHDVRRLVEELLRIVGAPPPAGSAGAVPTQVVVTNMHGPVDARRSVFGINNAR</sequence>
<dbReference type="Pfam" id="PF13676">
    <property type="entry name" value="TIR_2"/>
    <property type="match status" value="1"/>
</dbReference>
<keyword evidence="2" id="KW-0675">Receptor</keyword>
<proteinExistence type="predicted"/>
<feature type="domain" description="TIR" evidence="1">
    <location>
        <begin position="4"/>
        <end position="143"/>
    </location>
</feature>
<evidence type="ECO:0000259" key="1">
    <source>
        <dbReference type="Pfam" id="PF13676"/>
    </source>
</evidence>
<comment type="caution">
    <text evidence="2">The sequence shown here is derived from an EMBL/GenBank/DDBJ whole genome shotgun (WGS) entry which is preliminary data.</text>
</comment>
<dbReference type="InterPro" id="IPR000157">
    <property type="entry name" value="TIR_dom"/>
</dbReference>
<dbReference type="EMBL" id="JBHLUH010000077">
    <property type="protein sequence ID" value="MFC0533038.1"/>
    <property type="molecule type" value="Genomic_DNA"/>
</dbReference>
<dbReference type="RefSeq" id="WP_377260149.1">
    <property type="nucleotide sequence ID" value="NZ_JBHLUH010000077.1"/>
</dbReference>
<accession>A0ABV6MFA2</accession>
<reference evidence="2 3" key="1">
    <citation type="submission" date="2024-09" db="EMBL/GenBank/DDBJ databases">
        <authorList>
            <person name="Sun Q."/>
            <person name="Mori K."/>
        </authorList>
    </citation>
    <scope>NUCLEOTIDE SEQUENCE [LARGE SCALE GENOMIC DNA]</scope>
    <source>
        <strain evidence="2 3">TBRC 3947</strain>
    </source>
</reference>
<evidence type="ECO:0000313" key="3">
    <source>
        <dbReference type="Proteomes" id="UP001589867"/>
    </source>
</evidence>
<gene>
    <name evidence="2" type="ORF">ACFFIA_36040</name>
</gene>
<organism evidence="2 3">
    <name type="scientific">Phytohabitans kaempferiae</name>
    <dbReference type="NCBI Taxonomy" id="1620943"/>
    <lineage>
        <taxon>Bacteria</taxon>
        <taxon>Bacillati</taxon>
        <taxon>Actinomycetota</taxon>
        <taxon>Actinomycetes</taxon>
        <taxon>Micromonosporales</taxon>
        <taxon>Micromonosporaceae</taxon>
    </lineage>
</organism>
<protein>
    <submittedName>
        <fullName evidence="2">Toll/interleukin-1 receptor domain-containing protein</fullName>
    </submittedName>
</protein>
<keyword evidence="3" id="KW-1185">Reference proteome</keyword>
<evidence type="ECO:0000313" key="2">
    <source>
        <dbReference type="EMBL" id="MFC0533038.1"/>
    </source>
</evidence>
<dbReference type="Proteomes" id="UP001589867">
    <property type="component" value="Unassembled WGS sequence"/>
</dbReference>
<dbReference type="SUPFAM" id="SSF52200">
    <property type="entry name" value="Toll/Interleukin receptor TIR domain"/>
    <property type="match status" value="1"/>
</dbReference>